<gene>
    <name evidence="2" type="ORF">FMOSSE_LOCUS12767</name>
</gene>
<evidence type="ECO:0000313" key="3">
    <source>
        <dbReference type="Proteomes" id="UP000789375"/>
    </source>
</evidence>
<keyword evidence="1" id="KW-0472">Membrane</keyword>
<keyword evidence="1" id="KW-1133">Transmembrane helix</keyword>
<feature type="transmembrane region" description="Helical" evidence="1">
    <location>
        <begin position="77"/>
        <end position="100"/>
    </location>
</feature>
<keyword evidence="3" id="KW-1185">Reference proteome</keyword>
<dbReference type="EMBL" id="CAJVPP010006478">
    <property type="protein sequence ID" value="CAG8678639.1"/>
    <property type="molecule type" value="Genomic_DNA"/>
</dbReference>
<evidence type="ECO:0000313" key="2">
    <source>
        <dbReference type="EMBL" id="CAG8678639.1"/>
    </source>
</evidence>
<sequence length="144" mass="16051">LTIYNTKLDAWFNITTSGFVPEGRNLTNYGATDELLILDIANEAEYKWVTTMDKPVPISISPSNNSTPNPKPGGVNVGLLIGIGLVSLGLISGGIFYFWYRNKQHHINDQIQEYHLTIYNNYQTPALTISSQEYKTATGPANWL</sequence>
<evidence type="ECO:0000256" key="1">
    <source>
        <dbReference type="SAM" id="Phobius"/>
    </source>
</evidence>
<keyword evidence="1" id="KW-0812">Transmembrane</keyword>
<organism evidence="2 3">
    <name type="scientific">Funneliformis mosseae</name>
    <name type="common">Endomycorrhizal fungus</name>
    <name type="synonym">Glomus mosseae</name>
    <dbReference type="NCBI Taxonomy" id="27381"/>
    <lineage>
        <taxon>Eukaryota</taxon>
        <taxon>Fungi</taxon>
        <taxon>Fungi incertae sedis</taxon>
        <taxon>Mucoromycota</taxon>
        <taxon>Glomeromycotina</taxon>
        <taxon>Glomeromycetes</taxon>
        <taxon>Glomerales</taxon>
        <taxon>Glomeraceae</taxon>
        <taxon>Funneliformis</taxon>
    </lineage>
</organism>
<protein>
    <submittedName>
        <fullName evidence="2">16401_t:CDS:1</fullName>
    </submittedName>
</protein>
<name>A0A9N9HIP8_FUNMO</name>
<comment type="caution">
    <text evidence="2">The sequence shown here is derived from an EMBL/GenBank/DDBJ whole genome shotgun (WGS) entry which is preliminary data.</text>
</comment>
<proteinExistence type="predicted"/>
<dbReference type="Proteomes" id="UP000789375">
    <property type="component" value="Unassembled WGS sequence"/>
</dbReference>
<accession>A0A9N9HIP8</accession>
<reference evidence="2" key="1">
    <citation type="submission" date="2021-06" db="EMBL/GenBank/DDBJ databases">
        <authorList>
            <person name="Kallberg Y."/>
            <person name="Tangrot J."/>
            <person name="Rosling A."/>
        </authorList>
    </citation>
    <scope>NUCLEOTIDE SEQUENCE</scope>
    <source>
        <strain evidence="2">87-6 pot B 2015</strain>
    </source>
</reference>
<feature type="non-terminal residue" evidence="2">
    <location>
        <position position="144"/>
    </location>
</feature>
<dbReference type="AlphaFoldDB" id="A0A9N9HIP8"/>